<dbReference type="Proteomes" id="UP001642540">
    <property type="component" value="Unassembled WGS sequence"/>
</dbReference>
<feature type="transmembrane region" description="Helical" evidence="2">
    <location>
        <begin position="212"/>
        <end position="230"/>
    </location>
</feature>
<evidence type="ECO:0000313" key="3">
    <source>
        <dbReference type="EMBL" id="CAL8109463.1"/>
    </source>
</evidence>
<feature type="transmembrane region" description="Helical" evidence="2">
    <location>
        <begin position="658"/>
        <end position="679"/>
    </location>
</feature>
<feature type="transmembrane region" description="Helical" evidence="2">
    <location>
        <begin position="691"/>
        <end position="711"/>
    </location>
</feature>
<keyword evidence="4" id="KW-1185">Reference proteome</keyword>
<name>A0ABP1QSD3_9HEXA</name>
<proteinExistence type="predicted"/>
<feature type="compositionally biased region" description="Basic and acidic residues" evidence="1">
    <location>
        <begin position="311"/>
        <end position="347"/>
    </location>
</feature>
<feature type="compositionally biased region" description="Acidic residues" evidence="1">
    <location>
        <begin position="468"/>
        <end position="477"/>
    </location>
</feature>
<gene>
    <name evidence="3" type="ORF">ODALV1_LOCUS13389</name>
</gene>
<reference evidence="3 4" key="1">
    <citation type="submission" date="2024-08" db="EMBL/GenBank/DDBJ databases">
        <authorList>
            <person name="Cucini C."/>
            <person name="Frati F."/>
        </authorList>
    </citation>
    <scope>NUCLEOTIDE SEQUENCE [LARGE SCALE GENOMIC DNA]</scope>
</reference>
<sequence length="803" mass="89833">MPFLNPELAIKAGFKHFGKKKKPYKEKSEEEPNSILDQGDPLEIIEIPDDNNITADANIEEIKKFDTKTFDLESTIDSAQLQTPSESYLSADSLIKDVDGQSKSSSDSAGSYLSEDPPEPDKNLPEVEGKVEEKLPTTSPMTTLNAIVHEVIKAVTSDNDKVQVKTNKKGSDRKDGGGKLGDRRRNTWTAIIAFICACVTVIYNSILIPLVTATVLLTFLMLMFAPYLLHKFVMHRITNFAGFGLTIVSAVVLLFLKELEEKEITYIQFVSNIWLPALLLSQSVVMAKKIKMPPKPTTSKTVRKALLTYTNEHKERSRSRSKDKDKGKRKQKPDTPQRAKVETREQGEGEESIFPREPVPQSCDSAAPLPPIDEQVPTNEEEVVISTTDVTTAELPTQEEIRNFESTGSRSSIVGSVEGRTIVEPPDIKGPSSKTHSKSILARIKSWIIRKHPPEADEKDRLSTVEEGKEDNDSEVVLDEESPITANLVKTSVGALASVGSLLPDEEANTISISDKRMSSIREVVDVVVDSSIGQETSVYTGTVEKSNELYEHPLHKRRKRGPAWFSSMPKYSVAAEMKDGNKTVQTRFIQKIFTVYLLKTLTILAVTRIISTNPTFQEIYKDDETRLFHFISVCVPVKGIIRMAAKVCRKMNWLHYILLFLEIAALCDIASFLLIGYLKEEIYLVAFSKILYSLGMASLYFLVVGCFVTFDMRDQVMMGAAIIITAAACCHQVIHNMTIGVHPEHFDHRSRWYDELTCTAAALGVAECIIMIIMWDLQRIITGHRIPNIVPNDWLVTSVYLI</sequence>
<organism evidence="3 4">
    <name type="scientific">Orchesella dallaii</name>
    <dbReference type="NCBI Taxonomy" id="48710"/>
    <lineage>
        <taxon>Eukaryota</taxon>
        <taxon>Metazoa</taxon>
        <taxon>Ecdysozoa</taxon>
        <taxon>Arthropoda</taxon>
        <taxon>Hexapoda</taxon>
        <taxon>Collembola</taxon>
        <taxon>Entomobryomorpha</taxon>
        <taxon>Entomobryoidea</taxon>
        <taxon>Orchesellidae</taxon>
        <taxon>Orchesellinae</taxon>
        <taxon>Orchesella</taxon>
    </lineage>
</organism>
<feature type="region of interest" description="Disordered" evidence="1">
    <location>
        <begin position="98"/>
        <end position="125"/>
    </location>
</feature>
<feature type="transmembrane region" description="Helical" evidence="2">
    <location>
        <begin position="718"/>
        <end position="740"/>
    </location>
</feature>
<accession>A0ABP1QSD3</accession>
<protein>
    <submittedName>
        <fullName evidence="3">Uncharacterized protein</fullName>
    </submittedName>
</protein>
<feature type="region of interest" description="Disordered" evidence="1">
    <location>
        <begin position="18"/>
        <end position="40"/>
    </location>
</feature>
<keyword evidence="2" id="KW-1133">Transmembrane helix</keyword>
<feature type="transmembrane region" description="Helical" evidence="2">
    <location>
        <begin position="589"/>
        <end position="608"/>
    </location>
</feature>
<comment type="caution">
    <text evidence="3">The sequence shown here is derived from an EMBL/GenBank/DDBJ whole genome shotgun (WGS) entry which is preliminary data.</text>
</comment>
<feature type="transmembrane region" description="Helical" evidence="2">
    <location>
        <begin position="268"/>
        <end position="287"/>
    </location>
</feature>
<feature type="region of interest" description="Disordered" evidence="1">
    <location>
        <begin position="455"/>
        <end position="477"/>
    </location>
</feature>
<keyword evidence="2" id="KW-0472">Membrane</keyword>
<evidence type="ECO:0000313" key="4">
    <source>
        <dbReference type="Proteomes" id="UP001642540"/>
    </source>
</evidence>
<feature type="transmembrane region" description="Helical" evidence="2">
    <location>
        <begin position="237"/>
        <end position="256"/>
    </location>
</feature>
<keyword evidence="2" id="KW-0812">Transmembrane</keyword>
<evidence type="ECO:0000256" key="2">
    <source>
        <dbReference type="SAM" id="Phobius"/>
    </source>
</evidence>
<dbReference type="EMBL" id="CAXLJM020000041">
    <property type="protein sequence ID" value="CAL8109463.1"/>
    <property type="molecule type" value="Genomic_DNA"/>
</dbReference>
<feature type="region of interest" description="Disordered" evidence="1">
    <location>
        <begin position="293"/>
        <end position="374"/>
    </location>
</feature>
<feature type="transmembrane region" description="Helical" evidence="2">
    <location>
        <begin position="760"/>
        <end position="778"/>
    </location>
</feature>
<feature type="transmembrane region" description="Helical" evidence="2">
    <location>
        <begin position="188"/>
        <end position="206"/>
    </location>
</feature>
<feature type="compositionally biased region" description="Basic and acidic residues" evidence="1">
    <location>
        <begin position="455"/>
        <end position="467"/>
    </location>
</feature>
<evidence type="ECO:0000256" key="1">
    <source>
        <dbReference type="SAM" id="MobiDB-lite"/>
    </source>
</evidence>
<feature type="compositionally biased region" description="Low complexity" evidence="1">
    <location>
        <begin position="102"/>
        <end position="114"/>
    </location>
</feature>